<organism evidence="17 18">
    <name type="scientific">Pseudoclavibacter caeni</name>
    <dbReference type="NCBI Taxonomy" id="908846"/>
    <lineage>
        <taxon>Bacteria</taxon>
        <taxon>Bacillati</taxon>
        <taxon>Actinomycetota</taxon>
        <taxon>Actinomycetes</taxon>
        <taxon>Micrococcales</taxon>
        <taxon>Microbacteriaceae</taxon>
        <taxon>Pseudoclavibacter</taxon>
    </lineage>
</organism>
<dbReference type="CDD" id="cd06503">
    <property type="entry name" value="ATP-synt_Fo_b"/>
    <property type="match status" value="1"/>
</dbReference>
<dbReference type="OrthoDB" id="5243563at2"/>
<keyword evidence="10 14" id="KW-0472">Membrane</keyword>
<dbReference type="GO" id="GO:0045259">
    <property type="term" value="C:proton-transporting ATP synthase complex"/>
    <property type="evidence" value="ECO:0007669"/>
    <property type="project" value="UniProtKB-KW"/>
</dbReference>
<keyword evidence="18" id="KW-1185">Reference proteome</keyword>
<evidence type="ECO:0000256" key="8">
    <source>
        <dbReference type="ARBA" id="ARBA00022989"/>
    </source>
</evidence>
<dbReference type="Gene3D" id="1.20.5.620">
    <property type="entry name" value="F1F0 ATP synthase subunit B, membrane domain"/>
    <property type="match status" value="1"/>
</dbReference>
<dbReference type="NCBIfam" id="NF004412">
    <property type="entry name" value="PRK05759.1-3"/>
    <property type="match status" value="1"/>
</dbReference>
<evidence type="ECO:0000256" key="4">
    <source>
        <dbReference type="ARBA" id="ARBA00022475"/>
    </source>
</evidence>
<evidence type="ECO:0000256" key="13">
    <source>
        <dbReference type="ARBA" id="ARBA00025830"/>
    </source>
</evidence>
<keyword evidence="6 14" id="KW-0812">Transmembrane</keyword>
<dbReference type="InterPro" id="IPR005864">
    <property type="entry name" value="ATP_synth_F0_bsu_bac"/>
</dbReference>
<dbReference type="GO" id="GO:0005886">
    <property type="term" value="C:plasma membrane"/>
    <property type="evidence" value="ECO:0007669"/>
    <property type="project" value="UniProtKB-SubCell"/>
</dbReference>
<keyword evidence="5 14" id="KW-0138">CF(0)</keyword>
<keyword evidence="8 14" id="KW-1133">Transmembrane helix</keyword>
<gene>
    <name evidence="14" type="primary">atpF</name>
    <name evidence="17" type="ORF">F8O02_05315</name>
</gene>
<evidence type="ECO:0000256" key="3">
    <source>
        <dbReference type="ARBA" id="ARBA00022448"/>
    </source>
</evidence>
<keyword evidence="9 14" id="KW-0406">Ion transport</keyword>
<accession>A0A7C8BNE4</accession>
<evidence type="ECO:0000256" key="2">
    <source>
        <dbReference type="ARBA" id="ARBA00005513"/>
    </source>
</evidence>
<dbReference type="RefSeq" id="WP_158036201.1">
    <property type="nucleotide sequence ID" value="NZ_BAAAZV010000017.1"/>
</dbReference>
<evidence type="ECO:0000256" key="16">
    <source>
        <dbReference type="SAM" id="Coils"/>
    </source>
</evidence>
<reference evidence="17 18" key="1">
    <citation type="submission" date="2019-09" db="EMBL/GenBank/DDBJ databases">
        <title>Phylogeny of genus Pseudoclavibacter and closely related genus.</title>
        <authorList>
            <person name="Li Y."/>
        </authorList>
    </citation>
    <scope>NUCLEOTIDE SEQUENCE [LARGE SCALE GENOMIC DNA]</scope>
    <source>
        <strain evidence="17 18">JCM 16921</strain>
    </source>
</reference>
<evidence type="ECO:0000313" key="18">
    <source>
        <dbReference type="Proteomes" id="UP000481339"/>
    </source>
</evidence>
<dbReference type="PANTHER" id="PTHR33445:SF1">
    <property type="entry name" value="ATP SYNTHASE SUBUNIT B"/>
    <property type="match status" value="1"/>
</dbReference>
<name>A0A7C8BNE4_9MICO</name>
<evidence type="ECO:0000256" key="6">
    <source>
        <dbReference type="ARBA" id="ARBA00022692"/>
    </source>
</evidence>
<dbReference type="EMBL" id="WBKA01000003">
    <property type="protein sequence ID" value="KAB1632423.1"/>
    <property type="molecule type" value="Genomic_DNA"/>
</dbReference>
<dbReference type="PANTHER" id="PTHR33445">
    <property type="entry name" value="ATP SYNTHASE SUBUNIT B', CHLOROPLASTIC"/>
    <property type="match status" value="1"/>
</dbReference>
<evidence type="ECO:0000256" key="10">
    <source>
        <dbReference type="ARBA" id="ARBA00023136"/>
    </source>
</evidence>
<dbReference type="AlphaFoldDB" id="A0A7C8BNE4"/>
<comment type="function">
    <text evidence="14">Component of the F(0) channel, it forms part of the peripheral stalk, linking F(1) to F(0).</text>
</comment>
<dbReference type="GO" id="GO:0046961">
    <property type="term" value="F:proton-transporting ATPase activity, rotational mechanism"/>
    <property type="evidence" value="ECO:0007669"/>
    <property type="project" value="TreeGrafter"/>
</dbReference>
<evidence type="ECO:0000256" key="15">
    <source>
        <dbReference type="RuleBase" id="RU003848"/>
    </source>
</evidence>
<keyword evidence="7 14" id="KW-0375">Hydrogen ion transport</keyword>
<comment type="subunit">
    <text evidence="13 14">F-type ATPases have 2 components, F(1) - the catalytic core - and F(0) - the membrane proton channel. F(1) has five subunits: alpha(3), beta(3), gamma(1), delta(1), epsilon(1). F(0) has three main subunits: a(1), b(2) and c(10-14). The alpha and beta chains form an alternating ring which encloses part of the gamma chain. F(1) is attached to F(0) by a central stalk formed by the gamma and epsilon chains, while a peripheral stalk is formed by the delta and b chains.</text>
</comment>
<proteinExistence type="inferred from homology"/>
<evidence type="ECO:0000256" key="5">
    <source>
        <dbReference type="ARBA" id="ARBA00022547"/>
    </source>
</evidence>
<evidence type="ECO:0000256" key="12">
    <source>
        <dbReference type="ARBA" id="ARBA00025198"/>
    </source>
</evidence>
<comment type="function">
    <text evidence="12 14">F(1)F(0) ATP synthase produces ATP from ADP in the presence of a proton or sodium gradient. F-type ATPases consist of two structural domains, F(1) containing the extramembraneous catalytic core and F(0) containing the membrane proton channel, linked together by a central stalk and a peripheral stalk. During catalysis, ATP synthesis in the catalytic domain of F(1) is coupled via a rotary mechanism of the central stalk subunits to proton translocation.</text>
</comment>
<evidence type="ECO:0000256" key="1">
    <source>
        <dbReference type="ARBA" id="ARBA00004162"/>
    </source>
</evidence>
<evidence type="ECO:0000256" key="9">
    <source>
        <dbReference type="ARBA" id="ARBA00023065"/>
    </source>
</evidence>
<evidence type="ECO:0000256" key="14">
    <source>
        <dbReference type="HAMAP-Rule" id="MF_01398"/>
    </source>
</evidence>
<keyword evidence="4 14" id="KW-1003">Cell membrane</keyword>
<evidence type="ECO:0000256" key="11">
    <source>
        <dbReference type="ARBA" id="ARBA00023310"/>
    </source>
</evidence>
<comment type="caution">
    <text evidence="17">The sequence shown here is derived from an EMBL/GenBank/DDBJ whole genome shotgun (WGS) entry which is preliminary data.</text>
</comment>
<feature type="transmembrane region" description="Helical" evidence="14">
    <location>
        <begin position="26"/>
        <end position="45"/>
    </location>
</feature>
<dbReference type="Proteomes" id="UP000481339">
    <property type="component" value="Unassembled WGS sequence"/>
</dbReference>
<dbReference type="InterPro" id="IPR050059">
    <property type="entry name" value="ATP_synthase_B_chain"/>
</dbReference>
<dbReference type="Pfam" id="PF00430">
    <property type="entry name" value="ATP-synt_B"/>
    <property type="match status" value="1"/>
</dbReference>
<feature type="coiled-coil region" evidence="16">
    <location>
        <begin position="52"/>
        <end position="101"/>
    </location>
</feature>
<evidence type="ECO:0000313" key="17">
    <source>
        <dbReference type="EMBL" id="KAB1632423.1"/>
    </source>
</evidence>
<sequence length="182" mass="20110">MAHIALTAVTGAEEEHNLLVPAVYDWSLSLIIFLIILVFVWKAVVPKLQKVLDERSEKIEGGIQQAEKAQQEASAALEAYNAQLAEARIEAQRIRDDARAEGTQIVTELRQQATEEARRISEQAQAQIVADRQAAFDQLKSEVGVLSVDLASRVVGQSLTDDQKAHAVVEHFLNDLEKSEAK</sequence>
<dbReference type="NCBIfam" id="TIGR01144">
    <property type="entry name" value="ATP_synt_b"/>
    <property type="match status" value="1"/>
</dbReference>
<dbReference type="InterPro" id="IPR002146">
    <property type="entry name" value="ATP_synth_b/b'su_bac/chlpt"/>
</dbReference>
<evidence type="ECO:0000256" key="7">
    <source>
        <dbReference type="ARBA" id="ARBA00022781"/>
    </source>
</evidence>
<dbReference type="SUPFAM" id="SSF81573">
    <property type="entry name" value="F1F0 ATP synthase subunit B, membrane domain"/>
    <property type="match status" value="1"/>
</dbReference>
<keyword evidence="16" id="KW-0175">Coiled coil</keyword>
<keyword evidence="3 14" id="KW-0813">Transport</keyword>
<keyword evidence="11 14" id="KW-0066">ATP synthesis</keyword>
<dbReference type="GO" id="GO:0046933">
    <property type="term" value="F:proton-transporting ATP synthase activity, rotational mechanism"/>
    <property type="evidence" value="ECO:0007669"/>
    <property type="project" value="UniProtKB-UniRule"/>
</dbReference>
<comment type="similarity">
    <text evidence="2 14 15">Belongs to the ATPase B chain family.</text>
</comment>
<dbReference type="InterPro" id="IPR028987">
    <property type="entry name" value="ATP_synth_B-like_membr_sf"/>
</dbReference>
<comment type="subcellular location">
    <subcellularLocation>
        <location evidence="1 14">Cell membrane</location>
        <topology evidence="1 14">Single-pass membrane protein</topology>
    </subcellularLocation>
</comment>
<protein>
    <recommendedName>
        <fullName evidence="14">ATP synthase subunit b</fullName>
    </recommendedName>
    <alternativeName>
        <fullName evidence="14">ATP synthase F(0) sector subunit b</fullName>
    </alternativeName>
    <alternativeName>
        <fullName evidence="14">ATPase subunit I</fullName>
    </alternativeName>
    <alternativeName>
        <fullName evidence="14">F-type ATPase subunit b</fullName>
        <shortName evidence="14">F-ATPase subunit b</shortName>
    </alternativeName>
</protein>
<dbReference type="HAMAP" id="MF_01398">
    <property type="entry name" value="ATP_synth_b_bprime"/>
    <property type="match status" value="1"/>
</dbReference>